<feature type="signal peptide" evidence="6">
    <location>
        <begin position="1"/>
        <end position="21"/>
    </location>
</feature>
<dbReference type="STRING" id="5364.A0A5C3MM77"/>
<evidence type="ECO:0000256" key="6">
    <source>
        <dbReference type="SAM" id="SignalP"/>
    </source>
</evidence>
<evidence type="ECO:0000256" key="3">
    <source>
        <dbReference type="ARBA" id="ARBA00022989"/>
    </source>
</evidence>
<comment type="catalytic activity">
    <reaction evidence="5">
        <text>[protein]-C-terminal S-[(2E,6E)-farnesyl]-L-cysteine + S-adenosyl-L-methionine = [protein]-C-terminal S-[(2E,6E)-farnesyl]-L-cysteine methyl ester + S-adenosyl-L-homocysteine</text>
        <dbReference type="Rhea" id="RHEA:21672"/>
        <dbReference type="Rhea" id="RHEA-COMP:12125"/>
        <dbReference type="Rhea" id="RHEA-COMP:12126"/>
        <dbReference type="ChEBI" id="CHEBI:57856"/>
        <dbReference type="ChEBI" id="CHEBI:59789"/>
        <dbReference type="ChEBI" id="CHEBI:90510"/>
        <dbReference type="ChEBI" id="CHEBI:90511"/>
        <dbReference type="EC" id="2.1.1.100"/>
    </reaction>
</comment>
<gene>
    <name evidence="7" type="ORF">OE88DRAFT_1084925</name>
</gene>
<dbReference type="GO" id="GO:0032259">
    <property type="term" value="P:methylation"/>
    <property type="evidence" value="ECO:0007669"/>
    <property type="project" value="UniProtKB-KW"/>
</dbReference>
<keyword evidence="3 5" id="KW-1133">Transmembrane helix</keyword>
<evidence type="ECO:0000313" key="7">
    <source>
        <dbReference type="EMBL" id="TFK45833.1"/>
    </source>
</evidence>
<evidence type="ECO:0000256" key="2">
    <source>
        <dbReference type="ARBA" id="ARBA00022692"/>
    </source>
</evidence>
<accession>A0A5C3MM77</accession>
<dbReference type="EC" id="2.1.1.100" evidence="5"/>
<dbReference type="AlphaFoldDB" id="A0A5C3MM77"/>
<evidence type="ECO:0000256" key="1">
    <source>
        <dbReference type="ARBA" id="ARBA00004141"/>
    </source>
</evidence>
<dbReference type="Proteomes" id="UP000305948">
    <property type="component" value="Unassembled WGS sequence"/>
</dbReference>
<keyword evidence="5" id="KW-0489">Methyltransferase</keyword>
<comment type="subcellular location">
    <subcellularLocation>
        <location evidence="5">Endoplasmic reticulum membrane</location>
        <topology evidence="5">Multi-pass membrane protein</topology>
    </subcellularLocation>
    <subcellularLocation>
        <location evidence="1">Membrane</location>
        <topology evidence="1">Multi-pass membrane protein</topology>
    </subcellularLocation>
</comment>
<sequence>MSLLRVPFILASAIGIQVASSSPNKVLKEETTKYAGVESSIWPTVMPTVLKGLSWTGALCETAVALSSAAPTSPFTQHILASLVLRPSWAISAIRLRCFHELGNLFTFQLSIRREHKLITSGPYAYVRHPSYTAGLATVAGIFTNLLGPGSWLRECGWLQTNVGSVIMGIPAIFMALSVSVLVWRAVAEDAQLRQEFGEQWDEWARRVPYRLMIRGACIPR</sequence>
<comment type="caution">
    <text evidence="5">Lacks conserved residue(s) required for the propagation of feature annotation.</text>
</comment>
<comment type="similarity">
    <text evidence="5">Belongs to the class VI-like SAM-binding methyltransferase superfamily. Isoprenylcysteine carboxyl methyltransferase family.</text>
</comment>
<dbReference type="GO" id="GO:0004671">
    <property type="term" value="F:protein C-terminal S-isoprenylcysteine carboxyl O-methyltransferase activity"/>
    <property type="evidence" value="ECO:0007669"/>
    <property type="project" value="UniProtKB-EC"/>
</dbReference>
<keyword evidence="4 5" id="KW-0472">Membrane</keyword>
<dbReference type="Pfam" id="PF04140">
    <property type="entry name" value="ICMT"/>
    <property type="match status" value="1"/>
</dbReference>
<evidence type="ECO:0000256" key="5">
    <source>
        <dbReference type="RuleBase" id="RU362022"/>
    </source>
</evidence>
<feature type="transmembrane region" description="Helical" evidence="5">
    <location>
        <begin position="163"/>
        <end position="184"/>
    </location>
</feature>
<keyword evidence="8" id="KW-1185">Reference proteome</keyword>
<feature type="chain" id="PRO_5022748836" description="Protein-S-isoprenylcysteine O-methyltransferase" evidence="6">
    <location>
        <begin position="22"/>
        <end position="221"/>
    </location>
</feature>
<dbReference type="Gene3D" id="1.20.120.1630">
    <property type="match status" value="1"/>
</dbReference>
<keyword evidence="2 5" id="KW-0812">Transmembrane</keyword>
<proteinExistence type="inferred from homology"/>
<dbReference type="OrthoDB" id="422086at2759"/>
<evidence type="ECO:0000313" key="8">
    <source>
        <dbReference type="Proteomes" id="UP000305948"/>
    </source>
</evidence>
<reference evidence="7 8" key="1">
    <citation type="journal article" date="2019" name="Nat. Ecol. Evol.">
        <title>Megaphylogeny resolves global patterns of mushroom evolution.</title>
        <authorList>
            <person name="Varga T."/>
            <person name="Krizsan K."/>
            <person name="Foldi C."/>
            <person name="Dima B."/>
            <person name="Sanchez-Garcia M."/>
            <person name="Sanchez-Ramirez S."/>
            <person name="Szollosi G.J."/>
            <person name="Szarkandi J.G."/>
            <person name="Papp V."/>
            <person name="Albert L."/>
            <person name="Andreopoulos W."/>
            <person name="Angelini C."/>
            <person name="Antonin V."/>
            <person name="Barry K.W."/>
            <person name="Bougher N.L."/>
            <person name="Buchanan P."/>
            <person name="Buyck B."/>
            <person name="Bense V."/>
            <person name="Catcheside P."/>
            <person name="Chovatia M."/>
            <person name="Cooper J."/>
            <person name="Damon W."/>
            <person name="Desjardin D."/>
            <person name="Finy P."/>
            <person name="Geml J."/>
            <person name="Haridas S."/>
            <person name="Hughes K."/>
            <person name="Justo A."/>
            <person name="Karasinski D."/>
            <person name="Kautmanova I."/>
            <person name="Kiss B."/>
            <person name="Kocsube S."/>
            <person name="Kotiranta H."/>
            <person name="LaButti K.M."/>
            <person name="Lechner B.E."/>
            <person name="Liimatainen K."/>
            <person name="Lipzen A."/>
            <person name="Lukacs Z."/>
            <person name="Mihaltcheva S."/>
            <person name="Morgado L.N."/>
            <person name="Niskanen T."/>
            <person name="Noordeloos M.E."/>
            <person name="Ohm R.A."/>
            <person name="Ortiz-Santana B."/>
            <person name="Ovrebo C."/>
            <person name="Racz N."/>
            <person name="Riley R."/>
            <person name="Savchenko A."/>
            <person name="Shiryaev A."/>
            <person name="Soop K."/>
            <person name="Spirin V."/>
            <person name="Szebenyi C."/>
            <person name="Tomsovsky M."/>
            <person name="Tulloss R.E."/>
            <person name="Uehling J."/>
            <person name="Grigoriev I.V."/>
            <person name="Vagvolgyi C."/>
            <person name="Papp T."/>
            <person name="Martin F.M."/>
            <person name="Miettinen O."/>
            <person name="Hibbett D.S."/>
            <person name="Nagy L.G."/>
        </authorList>
    </citation>
    <scope>NUCLEOTIDE SEQUENCE [LARGE SCALE GENOMIC DNA]</scope>
    <source>
        <strain evidence="7 8">OMC1185</strain>
    </source>
</reference>
<evidence type="ECO:0000256" key="4">
    <source>
        <dbReference type="ARBA" id="ARBA00023136"/>
    </source>
</evidence>
<keyword evidence="5" id="KW-0949">S-adenosyl-L-methionine</keyword>
<keyword evidence="5" id="KW-0808">Transferase</keyword>
<protein>
    <recommendedName>
        <fullName evidence="5">Protein-S-isoprenylcysteine O-methyltransferase</fullName>
        <ecNumber evidence="5">2.1.1.100</ecNumber>
    </recommendedName>
</protein>
<dbReference type="EMBL" id="ML213536">
    <property type="protein sequence ID" value="TFK45833.1"/>
    <property type="molecule type" value="Genomic_DNA"/>
</dbReference>
<keyword evidence="6" id="KW-0732">Signal</keyword>
<dbReference type="InterPro" id="IPR007269">
    <property type="entry name" value="ICMT_MeTrfase"/>
</dbReference>
<name>A0A5C3MM77_9AGAM</name>
<dbReference type="GO" id="GO:0005789">
    <property type="term" value="C:endoplasmic reticulum membrane"/>
    <property type="evidence" value="ECO:0007669"/>
    <property type="project" value="UniProtKB-SubCell"/>
</dbReference>
<dbReference type="PANTHER" id="PTHR12714">
    <property type="entry name" value="PROTEIN-S ISOPRENYLCYSTEINE O-METHYLTRANSFERASE"/>
    <property type="match status" value="1"/>
</dbReference>
<dbReference type="PANTHER" id="PTHR12714:SF9">
    <property type="entry name" value="PROTEIN-S-ISOPRENYLCYSTEINE O-METHYLTRANSFERASE"/>
    <property type="match status" value="1"/>
</dbReference>
<keyword evidence="5" id="KW-0256">Endoplasmic reticulum</keyword>
<organism evidence="7 8">
    <name type="scientific">Heliocybe sulcata</name>
    <dbReference type="NCBI Taxonomy" id="5364"/>
    <lineage>
        <taxon>Eukaryota</taxon>
        <taxon>Fungi</taxon>
        <taxon>Dikarya</taxon>
        <taxon>Basidiomycota</taxon>
        <taxon>Agaricomycotina</taxon>
        <taxon>Agaricomycetes</taxon>
        <taxon>Gloeophyllales</taxon>
        <taxon>Gloeophyllaceae</taxon>
        <taxon>Heliocybe</taxon>
    </lineage>
</organism>